<proteinExistence type="predicted"/>
<name>M2PNP3_CERS8</name>
<organism evidence="2 3">
    <name type="scientific">Ceriporiopsis subvermispora (strain B)</name>
    <name type="common">White-rot fungus</name>
    <name type="synonym">Gelatoporia subvermispora</name>
    <dbReference type="NCBI Taxonomy" id="914234"/>
    <lineage>
        <taxon>Eukaryota</taxon>
        <taxon>Fungi</taxon>
        <taxon>Dikarya</taxon>
        <taxon>Basidiomycota</taxon>
        <taxon>Agaricomycotina</taxon>
        <taxon>Agaricomycetes</taxon>
        <taxon>Polyporales</taxon>
        <taxon>Gelatoporiaceae</taxon>
        <taxon>Gelatoporia</taxon>
    </lineage>
</organism>
<accession>M2PNP3</accession>
<dbReference type="AlphaFoldDB" id="M2PNP3"/>
<gene>
    <name evidence="2" type="ORF">CERSUDRAFT_93571</name>
</gene>
<sequence length="54" mass="5714">MRFITQFSSICIIALAIVAVSAGYAPAIENNVGRAAGPEPTGIWPFTFAKADEE</sequence>
<feature type="chain" id="PRO_5004022620" evidence="1">
    <location>
        <begin position="23"/>
        <end position="54"/>
    </location>
</feature>
<protein>
    <submittedName>
        <fullName evidence="2">Uncharacterized protein</fullName>
    </submittedName>
</protein>
<dbReference type="EMBL" id="KB445795">
    <property type="protein sequence ID" value="EMD38049.1"/>
    <property type="molecule type" value="Genomic_DNA"/>
</dbReference>
<dbReference type="HOGENOM" id="CLU_3050145_0_0_1"/>
<feature type="signal peptide" evidence="1">
    <location>
        <begin position="1"/>
        <end position="22"/>
    </location>
</feature>
<evidence type="ECO:0000313" key="2">
    <source>
        <dbReference type="EMBL" id="EMD38049.1"/>
    </source>
</evidence>
<keyword evidence="3" id="KW-1185">Reference proteome</keyword>
<evidence type="ECO:0000256" key="1">
    <source>
        <dbReference type="SAM" id="SignalP"/>
    </source>
</evidence>
<reference evidence="2 3" key="1">
    <citation type="journal article" date="2012" name="Proc. Natl. Acad. Sci. U.S.A.">
        <title>Comparative genomics of Ceriporiopsis subvermispora and Phanerochaete chrysosporium provide insight into selective ligninolysis.</title>
        <authorList>
            <person name="Fernandez-Fueyo E."/>
            <person name="Ruiz-Duenas F.J."/>
            <person name="Ferreira P."/>
            <person name="Floudas D."/>
            <person name="Hibbett D.S."/>
            <person name="Canessa P."/>
            <person name="Larrondo L.F."/>
            <person name="James T.Y."/>
            <person name="Seelenfreund D."/>
            <person name="Lobos S."/>
            <person name="Polanco R."/>
            <person name="Tello M."/>
            <person name="Honda Y."/>
            <person name="Watanabe T."/>
            <person name="Watanabe T."/>
            <person name="Ryu J.S."/>
            <person name="Kubicek C.P."/>
            <person name="Schmoll M."/>
            <person name="Gaskell J."/>
            <person name="Hammel K.E."/>
            <person name="St John F.J."/>
            <person name="Vanden Wymelenberg A."/>
            <person name="Sabat G."/>
            <person name="Splinter BonDurant S."/>
            <person name="Syed K."/>
            <person name="Yadav J.S."/>
            <person name="Doddapaneni H."/>
            <person name="Subramanian V."/>
            <person name="Lavin J.L."/>
            <person name="Oguiza J.A."/>
            <person name="Perez G."/>
            <person name="Pisabarro A.G."/>
            <person name="Ramirez L."/>
            <person name="Santoyo F."/>
            <person name="Master E."/>
            <person name="Coutinho P.M."/>
            <person name="Henrissat B."/>
            <person name="Lombard V."/>
            <person name="Magnuson J.K."/>
            <person name="Kuees U."/>
            <person name="Hori C."/>
            <person name="Igarashi K."/>
            <person name="Samejima M."/>
            <person name="Held B.W."/>
            <person name="Barry K.W."/>
            <person name="LaButti K.M."/>
            <person name="Lapidus A."/>
            <person name="Lindquist E.A."/>
            <person name="Lucas S.M."/>
            <person name="Riley R."/>
            <person name="Salamov A.A."/>
            <person name="Hoffmeister D."/>
            <person name="Schwenk D."/>
            <person name="Hadar Y."/>
            <person name="Yarden O."/>
            <person name="de Vries R.P."/>
            <person name="Wiebenga A."/>
            <person name="Stenlid J."/>
            <person name="Eastwood D."/>
            <person name="Grigoriev I.V."/>
            <person name="Berka R.M."/>
            <person name="Blanchette R.A."/>
            <person name="Kersten P."/>
            <person name="Martinez A.T."/>
            <person name="Vicuna R."/>
            <person name="Cullen D."/>
        </authorList>
    </citation>
    <scope>NUCLEOTIDE SEQUENCE [LARGE SCALE GENOMIC DNA]</scope>
    <source>
        <strain evidence="2 3">B</strain>
    </source>
</reference>
<evidence type="ECO:0000313" key="3">
    <source>
        <dbReference type="Proteomes" id="UP000016930"/>
    </source>
</evidence>
<dbReference type="Proteomes" id="UP000016930">
    <property type="component" value="Unassembled WGS sequence"/>
</dbReference>
<keyword evidence="1" id="KW-0732">Signal</keyword>